<dbReference type="Proteomes" id="UP000001879">
    <property type="component" value="Chromosome"/>
</dbReference>
<dbReference type="STRING" id="547559.Nmag_1966"/>
<keyword evidence="4" id="KW-1185">Reference proteome</keyword>
<dbReference type="RefSeq" id="WP_004267486.1">
    <property type="nucleotide sequence ID" value="NC_013922.1"/>
</dbReference>
<evidence type="ECO:0000313" key="2">
    <source>
        <dbReference type="EMBL" id="ADD05537.1"/>
    </source>
</evidence>
<dbReference type="HOGENOM" id="CLU_2662465_0_0_2"/>
<dbReference type="eggNOG" id="arCOG13017">
    <property type="taxonomic scope" value="Archaea"/>
</dbReference>
<reference evidence="2 4" key="2">
    <citation type="journal article" date="2012" name="BMC Genomics">
        <title>A comparative genomics perspective on the genetic content of the alkaliphilic haloarchaeon Natrialba magadii ATCC 43099T.</title>
        <authorList>
            <person name="Siddaramappa S."/>
            <person name="Challacombe J.F."/>
            <person name="Decastro R.E."/>
            <person name="Pfeiffer F."/>
            <person name="Sastre D.E."/>
            <person name="Gimenez M.I."/>
            <person name="Paggi R.A."/>
            <person name="Detter J.C."/>
            <person name="Davenport K.W."/>
            <person name="Goodwin L.A."/>
            <person name="Kyrpides N."/>
            <person name="Tapia R."/>
            <person name="Pitluck S."/>
            <person name="Lucas S."/>
            <person name="Woyke T."/>
            <person name="Maupin-Furlow J.A."/>
        </authorList>
    </citation>
    <scope>NUCLEOTIDE SEQUENCE [LARGE SCALE GENOMIC DNA]</scope>
    <source>
        <strain evidence="2">ATCC 43099</strain>
        <strain evidence="4">ATCC 43099 / DSM 3394 / CCM 3739 / CIP 104546 / IAM 13178 / JCM 8861 / NBRC 102185 / NCIMB 2190 / MS3</strain>
    </source>
</reference>
<dbReference type="PaxDb" id="547559-Nmag_1966"/>
<sequence length="75" mass="7746">MKPVYICSRCGEEISRTVDECPHCGYHPQSIVWRVGVGALIFGAAAALVFPPVGLIGIFAGVLAVGGSYLLSPAG</sequence>
<dbReference type="EMBL" id="CP001932">
    <property type="protein sequence ID" value="ADD05537.1"/>
    <property type="molecule type" value="Genomic_DNA"/>
</dbReference>
<reference evidence="2" key="4">
    <citation type="submission" date="2016-09" db="EMBL/GenBank/DDBJ databases">
        <authorList>
            <person name="Pfeiffer F."/>
        </authorList>
    </citation>
    <scope>NUCLEOTIDE SEQUENCE</scope>
    <source>
        <strain evidence="2">ATCC 43099</strain>
    </source>
</reference>
<evidence type="ECO:0000313" key="3">
    <source>
        <dbReference type="EMBL" id="ELY29501.1"/>
    </source>
</evidence>
<feature type="domain" description="C2H2-type" evidence="1">
    <location>
        <begin position="7"/>
        <end position="27"/>
    </location>
</feature>
<name>D3SVC9_NATMM</name>
<organism evidence="2 4">
    <name type="scientific">Natrialba magadii (strain ATCC 43099 / DSM 3394 / CCM 3739 / CIP 104546 / IAM 13178 / JCM 8861 / NBRC 102185 / NCIMB 2190 / MS3)</name>
    <name type="common">Natronobacterium magadii</name>
    <dbReference type="NCBI Taxonomy" id="547559"/>
    <lineage>
        <taxon>Archaea</taxon>
        <taxon>Methanobacteriati</taxon>
        <taxon>Methanobacteriota</taxon>
        <taxon>Stenosarchaea group</taxon>
        <taxon>Halobacteria</taxon>
        <taxon>Halobacteriales</taxon>
        <taxon>Natrialbaceae</taxon>
        <taxon>Natrialba</taxon>
    </lineage>
</organism>
<dbReference type="GeneID" id="8824808"/>
<accession>D3SVC9</accession>
<gene>
    <name evidence="2" type="ordered locus">Nmag_1966</name>
    <name evidence="3" type="ORF">C500_10568</name>
</gene>
<dbReference type="AlphaFoldDB" id="D3SVC9"/>
<dbReference type="PATRIC" id="fig|547559.17.peg.2089"/>
<dbReference type="Proteomes" id="UP000011543">
    <property type="component" value="Unassembled WGS sequence"/>
</dbReference>
<dbReference type="KEGG" id="nmg:Nmag_1966"/>
<evidence type="ECO:0000313" key="4">
    <source>
        <dbReference type="Proteomes" id="UP000001879"/>
    </source>
</evidence>
<dbReference type="PROSITE" id="PS00028">
    <property type="entry name" value="ZINC_FINGER_C2H2_1"/>
    <property type="match status" value="1"/>
</dbReference>
<protein>
    <recommendedName>
        <fullName evidence="1">C2H2-type domain-containing protein</fullName>
    </recommendedName>
</protein>
<reference evidence="4" key="1">
    <citation type="submission" date="2010-02" db="EMBL/GenBank/DDBJ databases">
        <title>Complete sequence of chromosome of Natrialba magadii ATCC 43099.</title>
        <authorList>
            <consortium name="US DOE Joint Genome Institute"/>
            <person name="Lucas S."/>
            <person name="Copeland A."/>
            <person name="Lapidus A."/>
            <person name="Cheng J.-F."/>
            <person name="Bruce D."/>
            <person name="Goodwin L."/>
            <person name="Pitluck S."/>
            <person name="Davenport K."/>
            <person name="Saunders E."/>
            <person name="Detter J.C."/>
            <person name="Han C."/>
            <person name="Tapia R."/>
            <person name="Land M."/>
            <person name="Hauser L."/>
            <person name="Kyrpides N."/>
            <person name="Mikhailova N."/>
            <person name="De Castro R.E."/>
            <person name="Maupin-Furlow J.A."/>
            <person name="Woyke T."/>
        </authorList>
    </citation>
    <scope>NUCLEOTIDE SEQUENCE [LARGE SCALE GENOMIC DNA]</scope>
    <source>
        <strain evidence="4">ATCC 43099 / DSM 3394 / CCM 3739 / CIP 104546 / IAM 13178 / JCM 8861 / NBRC 102185 / NCIMB 2190 / MS3</strain>
    </source>
</reference>
<evidence type="ECO:0000313" key="5">
    <source>
        <dbReference type="Proteomes" id="UP000011543"/>
    </source>
</evidence>
<proteinExistence type="predicted"/>
<dbReference type="EMBL" id="AOHS01000036">
    <property type="protein sequence ID" value="ELY29501.1"/>
    <property type="molecule type" value="Genomic_DNA"/>
</dbReference>
<reference evidence="3 5" key="3">
    <citation type="journal article" date="2014" name="PLoS Genet.">
        <title>Phylogenetically driven sequencing of extremely halophilic archaea reveals strategies for static and dynamic osmo-response.</title>
        <authorList>
            <person name="Becker E.A."/>
            <person name="Seitzer P.M."/>
            <person name="Tritt A."/>
            <person name="Larsen D."/>
            <person name="Krusor M."/>
            <person name="Yao A.I."/>
            <person name="Wu D."/>
            <person name="Madern D."/>
            <person name="Eisen J.A."/>
            <person name="Darling A.E."/>
            <person name="Facciotti M.T."/>
        </authorList>
    </citation>
    <scope>NUCLEOTIDE SEQUENCE [LARGE SCALE GENOMIC DNA]</scope>
    <source>
        <strain evidence="5">ATCC 43099 / DSM 3394 / CCM 3739 / CIP 104546 / IAM 13178 / JCM 8861 / NBRC 102185 / NCIMB 2190 / MS3</strain>
        <strain evidence="3">MS-3</strain>
    </source>
</reference>
<dbReference type="OrthoDB" id="200004at2157"/>
<evidence type="ECO:0000259" key="1">
    <source>
        <dbReference type="PROSITE" id="PS00028"/>
    </source>
</evidence>
<dbReference type="InterPro" id="IPR013087">
    <property type="entry name" value="Znf_C2H2_type"/>
</dbReference>